<dbReference type="GO" id="GO:0042602">
    <property type="term" value="F:riboflavin reductase (NADPH) activity"/>
    <property type="evidence" value="ECO:0007669"/>
    <property type="project" value="TreeGrafter"/>
</dbReference>
<dbReference type="PANTHER" id="PTHR43355">
    <property type="entry name" value="FLAVIN REDUCTASE (NADPH)"/>
    <property type="match status" value="1"/>
</dbReference>
<dbReference type="InterPro" id="IPR016040">
    <property type="entry name" value="NAD(P)-bd_dom"/>
</dbReference>
<reference evidence="3" key="1">
    <citation type="submission" date="2020-04" db="EMBL/GenBank/DDBJ databases">
        <title>Genome Assembly and Annotation of Botryosphaeria dothidea sdau 11-99, a Latent Pathogen of Apple Fruit Ring Rot in China.</title>
        <authorList>
            <person name="Yu C."/>
            <person name="Diao Y."/>
            <person name="Lu Q."/>
            <person name="Zhao J."/>
            <person name="Cui S."/>
            <person name="Peng C."/>
            <person name="He B."/>
            <person name="Liu H."/>
        </authorList>
    </citation>
    <scope>NUCLEOTIDE SEQUENCE [LARGE SCALE GENOMIC DNA]</scope>
    <source>
        <strain evidence="3">Sdau11-99</strain>
    </source>
</reference>
<proteinExistence type="inferred from homology"/>
<dbReference type="GO" id="GO:0004074">
    <property type="term" value="F:biliverdin reductase [NAD(P)H] activity"/>
    <property type="evidence" value="ECO:0007669"/>
    <property type="project" value="TreeGrafter"/>
</dbReference>
<dbReference type="AlphaFoldDB" id="A0A8H4IU70"/>
<evidence type="ECO:0000259" key="2">
    <source>
        <dbReference type="Pfam" id="PF13460"/>
    </source>
</evidence>
<gene>
    <name evidence="3" type="ORF">GTA08_BOTSDO04669</name>
</gene>
<dbReference type="Gene3D" id="3.40.50.720">
    <property type="entry name" value="NAD(P)-binding Rossmann-like Domain"/>
    <property type="match status" value="1"/>
</dbReference>
<evidence type="ECO:0000313" key="4">
    <source>
        <dbReference type="Proteomes" id="UP000572817"/>
    </source>
</evidence>
<accession>A0A8H4IU70</accession>
<dbReference type="EMBL" id="WWBZ02000022">
    <property type="protein sequence ID" value="KAF4307581.1"/>
    <property type="molecule type" value="Genomic_DNA"/>
</dbReference>
<comment type="caution">
    <text evidence="3">The sequence shown here is derived from an EMBL/GenBank/DDBJ whole genome shotgun (WGS) entry which is preliminary data.</text>
</comment>
<comment type="similarity">
    <text evidence="1">Belongs to the avfA family.</text>
</comment>
<dbReference type="Proteomes" id="UP000572817">
    <property type="component" value="Unassembled WGS sequence"/>
</dbReference>
<dbReference type="SUPFAM" id="SSF51735">
    <property type="entry name" value="NAD(P)-binding Rossmann-fold domains"/>
    <property type="match status" value="1"/>
</dbReference>
<name>A0A8H4IU70_9PEZI</name>
<evidence type="ECO:0000256" key="1">
    <source>
        <dbReference type="ARBA" id="ARBA00038376"/>
    </source>
</evidence>
<protein>
    <submittedName>
        <fullName evidence="3">NmrA-like protein</fullName>
    </submittedName>
</protein>
<dbReference type="PANTHER" id="PTHR43355:SF2">
    <property type="entry name" value="FLAVIN REDUCTASE (NADPH)"/>
    <property type="match status" value="1"/>
</dbReference>
<organism evidence="3 4">
    <name type="scientific">Botryosphaeria dothidea</name>
    <dbReference type="NCBI Taxonomy" id="55169"/>
    <lineage>
        <taxon>Eukaryota</taxon>
        <taxon>Fungi</taxon>
        <taxon>Dikarya</taxon>
        <taxon>Ascomycota</taxon>
        <taxon>Pezizomycotina</taxon>
        <taxon>Dothideomycetes</taxon>
        <taxon>Dothideomycetes incertae sedis</taxon>
        <taxon>Botryosphaeriales</taxon>
        <taxon>Botryosphaeriaceae</taxon>
        <taxon>Botryosphaeria</taxon>
    </lineage>
</organism>
<sequence>MILSGLDSTIKAFELKAIQLGTFQTQSPSIQNISESIPPSPTASAMHFYIIGGSGRTGQMVIENALQRGHTVTALVRNPDSLTTKNGLSVAKGTPLSKQDIEVSFLTPKRPDAVIVTLNAARVSDSPFAAPLAPPRMMADSHANVAAVMRQHGVSKIVTMSAFGVADSSPNLLCLSRAVLRGTNMKHQFEDHDIVDAEMKERGLDHVLVRPAMLTEGENAPVRTFGDDGRGAPWFAKITRESVAHFLVDVCETDAWDRRTPVIAN</sequence>
<keyword evidence="4" id="KW-1185">Reference proteome</keyword>
<dbReference type="OrthoDB" id="419598at2759"/>
<dbReference type="Pfam" id="PF13460">
    <property type="entry name" value="NAD_binding_10"/>
    <property type="match status" value="1"/>
</dbReference>
<dbReference type="InterPro" id="IPR036291">
    <property type="entry name" value="NAD(P)-bd_dom_sf"/>
</dbReference>
<evidence type="ECO:0000313" key="3">
    <source>
        <dbReference type="EMBL" id="KAF4307581.1"/>
    </source>
</evidence>
<feature type="domain" description="NAD(P)-binding" evidence="2">
    <location>
        <begin position="52"/>
        <end position="252"/>
    </location>
</feature>
<dbReference type="InterPro" id="IPR051606">
    <property type="entry name" value="Polyketide_Oxido-like"/>
</dbReference>